<evidence type="ECO:0000256" key="1">
    <source>
        <dbReference type="ARBA" id="ARBA00007905"/>
    </source>
</evidence>
<dbReference type="InterPro" id="IPR036812">
    <property type="entry name" value="NAD(P)_OxRdtase_dom_sf"/>
</dbReference>
<keyword evidence="2" id="KW-0521">NADP</keyword>
<sequence>MFQTLPASLLILILTSLTTPTQATIPNKNGPYNDPPAPGFGTWNLSRNTSEAVAAAVEAGYRHFDCATAYNNQKETWKEMEKYAGEGKLTRFIGISNFNQTQVDDLLASATIMPKVHQFELHPYLQQQAFVDYHKAKNITVTAYAPLGNTNPSYVLRARRATPLLQNPVLKEIAAARGCTPAQVSLKWNMDRGVIPHPKTQRKERQKENFEAWTKCQLTDADRAKIKELGAKPQRFWEICSMMLRLPCYGGLEASS</sequence>
<reference evidence="6 7" key="1">
    <citation type="submission" date="2019-07" db="EMBL/GenBank/DDBJ databases">
        <title>Venturia inaequalis Genome Resource.</title>
        <authorList>
            <person name="Lichtner F.J."/>
        </authorList>
    </citation>
    <scope>NUCLEOTIDE SEQUENCE [LARGE SCALE GENOMIC DNA]</scope>
    <source>
        <strain evidence="6 7">DMI_063113</strain>
    </source>
</reference>
<accession>A0A8H3VIE5</accession>
<dbReference type="SUPFAM" id="SSF51430">
    <property type="entry name" value="NAD(P)-linked oxidoreductase"/>
    <property type="match status" value="1"/>
</dbReference>
<dbReference type="Pfam" id="PF00248">
    <property type="entry name" value="Aldo_ket_red"/>
    <property type="match status" value="1"/>
</dbReference>
<feature type="chain" id="PRO_5034137378" description="NADP-dependent oxidoreductase domain-containing protein" evidence="4">
    <location>
        <begin position="24"/>
        <end position="256"/>
    </location>
</feature>
<feature type="signal peptide" evidence="4">
    <location>
        <begin position="1"/>
        <end position="23"/>
    </location>
</feature>
<dbReference type="CDD" id="cd19071">
    <property type="entry name" value="AKR_AKR1-5-like"/>
    <property type="match status" value="1"/>
</dbReference>
<protein>
    <recommendedName>
        <fullName evidence="5">NADP-dependent oxidoreductase domain-containing protein</fullName>
    </recommendedName>
</protein>
<evidence type="ECO:0000256" key="2">
    <source>
        <dbReference type="ARBA" id="ARBA00022857"/>
    </source>
</evidence>
<evidence type="ECO:0000256" key="4">
    <source>
        <dbReference type="SAM" id="SignalP"/>
    </source>
</evidence>
<comment type="similarity">
    <text evidence="1">Belongs to the aldo/keto reductase family.</text>
</comment>
<proteinExistence type="inferred from homology"/>
<keyword evidence="7" id="KW-1185">Reference proteome</keyword>
<dbReference type="Proteomes" id="UP000490939">
    <property type="component" value="Unassembled WGS sequence"/>
</dbReference>
<name>A0A8H3VIE5_VENIN</name>
<dbReference type="Gene3D" id="3.20.20.100">
    <property type="entry name" value="NADP-dependent oxidoreductase domain"/>
    <property type="match status" value="2"/>
</dbReference>
<evidence type="ECO:0000313" key="7">
    <source>
        <dbReference type="Proteomes" id="UP000490939"/>
    </source>
</evidence>
<gene>
    <name evidence="6" type="ORF">EG327_003417</name>
</gene>
<keyword evidence="3" id="KW-0560">Oxidoreductase</keyword>
<comment type="caution">
    <text evidence="6">The sequence shown here is derived from an EMBL/GenBank/DDBJ whole genome shotgun (WGS) entry which is preliminary data.</text>
</comment>
<dbReference type="PANTHER" id="PTHR43827:SF3">
    <property type="entry name" value="NADP-DEPENDENT OXIDOREDUCTASE DOMAIN-CONTAINING PROTEIN"/>
    <property type="match status" value="1"/>
</dbReference>
<organism evidence="6 7">
    <name type="scientific">Venturia inaequalis</name>
    <name type="common">Apple scab fungus</name>
    <dbReference type="NCBI Taxonomy" id="5025"/>
    <lineage>
        <taxon>Eukaryota</taxon>
        <taxon>Fungi</taxon>
        <taxon>Dikarya</taxon>
        <taxon>Ascomycota</taxon>
        <taxon>Pezizomycotina</taxon>
        <taxon>Dothideomycetes</taxon>
        <taxon>Pleosporomycetidae</taxon>
        <taxon>Venturiales</taxon>
        <taxon>Venturiaceae</taxon>
        <taxon>Venturia</taxon>
    </lineage>
</organism>
<evidence type="ECO:0000313" key="6">
    <source>
        <dbReference type="EMBL" id="KAE9988243.1"/>
    </source>
</evidence>
<keyword evidence="4" id="KW-0732">Signal</keyword>
<dbReference type="AlphaFoldDB" id="A0A8H3VIE5"/>
<dbReference type="GO" id="GO:0016616">
    <property type="term" value="F:oxidoreductase activity, acting on the CH-OH group of donors, NAD or NADP as acceptor"/>
    <property type="evidence" value="ECO:0007669"/>
    <property type="project" value="UniProtKB-ARBA"/>
</dbReference>
<dbReference type="PANTHER" id="PTHR43827">
    <property type="entry name" value="2,5-DIKETO-D-GLUCONIC ACID REDUCTASE"/>
    <property type="match status" value="1"/>
</dbReference>
<dbReference type="EMBL" id="WNWR01000216">
    <property type="protein sequence ID" value="KAE9988243.1"/>
    <property type="molecule type" value="Genomic_DNA"/>
</dbReference>
<evidence type="ECO:0000259" key="5">
    <source>
        <dbReference type="Pfam" id="PF00248"/>
    </source>
</evidence>
<dbReference type="InterPro" id="IPR023210">
    <property type="entry name" value="NADP_OxRdtase_dom"/>
</dbReference>
<dbReference type="InterPro" id="IPR020471">
    <property type="entry name" value="AKR"/>
</dbReference>
<evidence type="ECO:0000256" key="3">
    <source>
        <dbReference type="ARBA" id="ARBA00023002"/>
    </source>
</evidence>
<feature type="domain" description="NADP-dependent oxidoreductase" evidence="5">
    <location>
        <begin position="74"/>
        <end position="229"/>
    </location>
</feature>